<dbReference type="Pfam" id="PF09832">
    <property type="entry name" value="DUF2059"/>
    <property type="match status" value="1"/>
</dbReference>
<dbReference type="Proteomes" id="UP000675920">
    <property type="component" value="Unplaced"/>
</dbReference>
<proteinExistence type="predicted"/>
<evidence type="ECO:0000259" key="2">
    <source>
        <dbReference type="Pfam" id="PF09832"/>
    </source>
</evidence>
<dbReference type="AlphaFoldDB" id="A0A8B6X4U3"/>
<feature type="signal peptide" evidence="1">
    <location>
        <begin position="1"/>
        <end position="19"/>
    </location>
</feature>
<evidence type="ECO:0000313" key="3">
    <source>
        <dbReference type="Proteomes" id="UP000675920"/>
    </source>
</evidence>
<dbReference type="InterPro" id="IPR018637">
    <property type="entry name" value="DUF2059"/>
</dbReference>
<feature type="chain" id="PRO_5034340977" evidence="1">
    <location>
        <begin position="20"/>
        <end position="171"/>
    </location>
</feature>
<evidence type="ECO:0000256" key="1">
    <source>
        <dbReference type="SAM" id="SignalP"/>
    </source>
</evidence>
<dbReference type="RefSeq" id="WP_028311845.1">
    <property type="nucleotide sequence ID" value="NZ_AXWS01000013.1"/>
</dbReference>
<keyword evidence="1" id="KW-0732">Signal</keyword>
<keyword evidence="3" id="KW-1185">Reference proteome</keyword>
<sequence length="171" mass="19598">MKQFALALALASACTLTFAAPPSTESIEQLLIDSQIEEMFGKLQAQTRQQSMQTMAATFQQISVDRTKLTAEQRATLDKLPERLNEIVFSEMNWATLRPIFVRIYQESFEQEEIDGMSAFYQSPVGKAMLAKMPQTMMKTEEQLAPVQIRIQQRLRDEVSRFVLELRNARS</sequence>
<organism evidence="3 4">
    <name type="scientific">Derxia gummosa DSM 723</name>
    <dbReference type="NCBI Taxonomy" id="1121388"/>
    <lineage>
        <taxon>Bacteria</taxon>
        <taxon>Pseudomonadati</taxon>
        <taxon>Pseudomonadota</taxon>
        <taxon>Betaproteobacteria</taxon>
        <taxon>Burkholderiales</taxon>
        <taxon>Alcaligenaceae</taxon>
        <taxon>Derxia</taxon>
    </lineage>
</organism>
<protein>
    <submittedName>
        <fullName evidence="4">DUF2059 domain-containing protein</fullName>
    </submittedName>
</protein>
<feature type="domain" description="DUF2059" evidence="2">
    <location>
        <begin position="97"/>
        <end position="151"/>
    </location>
</feature>
<evidence type="ECO:0000313" key="4">
    <source>
        <dbReference type="RefSeq" id="WP_028311845.1"/>
    </source>
</evidence>
<accession>A0A8B6X4U3</accession>
<reference evidence="4" key="1">
    <citation type="submission" date="2025-08" db="UniProtKB">
        <authorList>
            <consortium name="RefSeq"/>
        </authorList>
    </citation>
    <scope>IDENTIFICATION</scope>
</reference>
<name>A0A8B6X4U3_9BURK</name>